<feature type="transmembrane region" description="Helical" evidence="1">
    <location>
        <begin position="12"/>
        <end position="29"/>
    </location>
</feature>
<sequence>MNDSQSTLVRERAYWLVPSLLFILLLKNLPSLFKWTVPVHDTLCNYESFYFFYNDLLLHNDLPSWTPFIIFGMPTDFEFIRSLTVGKYLAGLIGWIFSIQDTLFLYSFAFFTEELVLLYGMYKLSDRFFKLDATVFYVCMVPLLSIITVRQPGVGFHVFFMYPLMFHLLLNFLQEKNFRYFFSAGIVFVLAQLGALGYTMPLQLVTVSFFFFFASFPYLKEWRQFFRWDRINPWEFLTLLALLSAVAVTYYQVATHSTDPLTLISLSRDPGTSKVPLESFLTYGYLLDVKLSFLDIFWPIIFKLDFPSLYIGIIPFLFVVYSLFRVRNRNFYCIAATGLFLFLFALGGRTPLAAFLYEYFPFMHYFRHVSHAVAALVIIFAIMSGFGFDKFFSSNAIQSKLSKSRPENIVIGLVIFNLGVFQMITAVYYHNISHVGRVTVVNSDYYNVNAFNYQPVRNISRSEWDGNRLRGRQRRILFNNILILGKLDYRTYNHLQWDVCLVPARIDFAGKRVFQLFEEHELKLFGTRGGWLNQSDSFYDNRELLYKLGCDTQKMRIVRDVEVNGDALTTKSIEADIPNSIRALDYRSNHVKAAVNNPFTETSYLYYADSWDAGWKAKVNGEPTQILRANTALKAVAIPPGNSTIEFSYEAPYRLHVWILIVYGLVLAIGVVIGLAREAFTGRRSHEKASDAEAISASATSQE</sequence>
<feature type="transmembrane region" description="Helical" evidence="1">
    <location>
        <begin position="154"/>
        <end position="173"/>
    </location>
</feature>
<accession>A0A7T0G3F9</accession>
<dbReference type="Proteomes" id="UP000594464">
    <property type="component" value="Chromosome"/>
</dbReference>
<keyword evidence="1" id="KW-1133">Transmembrane helix</keyword>
<protein>
    <submittedName>
        <fullName evidence="2">YfhO family protein</fullName>
    </submittedName>
</protein>
<evidence type="ECO:0000313" key="2">
    <source>
        <dbReference type="EMBL" id="QPJ65340.1"/>
    </source>
</evidence>
<gene>
    <name evidence="2" type="ORF">G3M78_08025</name>
</gene>
<dbReference type="KEGG" id="nva:G3M78_08025"/>
<dbReference type="InterPro" id="IPR018580">
    <property type="entry name" value="Uncharacterised_YfhO"/>
</dbReference>
<name>A0A7T0G3F9_9BACT</name>
<keyword evidence="1" id="KW-0472">Membrane</keyword>
<organism evidence="2 3">
    <name type="scientific">Candidatus Nitrohelix vancouverensis</name>
    <dbReference type="NCBI Taxonomy" id="2705534"/>
    <lineage>
        <taxon>Bacteria</taxon>
        <taxon>Pseudomonadati</taxon>
        <taxon>Nitrospinota/Tectimicrobiota group</taxon>
        <taxon>Nitrospinota</taxon>
        <taxon>Nitrospinia</taxon>
        <taxon>Nitrospinales</taxon>
        <taxon>Nitrospinaceae</taxon>
        <taxon>Candidatus Nitrohelix</taxon>
    </lineage>
</organism>
<reference evidence="3" key="1">
    <citation type="submission" date="2020-02" db="EMBL/GenBank/DDBJ databases">
        <title>Genomic and physiological characterization of two novel Nitrospinaceae genera.</title>
        <authorList>
            <person name="Mueller A.J."/>
            <person name="Jung M.-Y."/>
            <person name="Strachan C.R."/>
            <person name="Herbold C.W."/>
            <person name="Kirkegaard R.H."/>
            <person name="Daims H."/>
        </authorList>
    </citation>
    <scope>NUCLEOTIDE SEQUENCE [LARGE SCALE GENOMIC DNA]</scope>
</reference>
<proteinExistence type="predicted"/>
<feature type="transmembrane region" description="Helical" evidence="1">
    <location>
        <begin position="409"/>
        <end position="429"/>
    </location>
</feature>
<feature type="transmembrane region" description="Helical" evidence="1">
    <location>
        <begin position="202"/>
        <end position="219"/>
    </location>
</feature>
<feature type="transmembrane region" description="Helical" evidence="1">
    <location>
        <begin position="331"/>
        <end position="357"/>
    </location>
</feature>
<dbReference type="PANTHER" id="PTHR38454">
    <property type="entry name" value="INTEGRAL MEMBRANE PROTEIN-RELATED"/>
    <property type="match status" value="1"/>
</dbReference>
<evidence type="ECO:0000313" key="3">
    <source>
        <dbReference type="Proteomes" id="UP000594464"/>
    </source>
</evidence>
<feature type="transmembrane region" description="Helical" evidence="1">
    <location>
        <begin position="296"/>
        <end position="324"/>
    </location>
</feature>
<feature type="transmembrane region" description="Helical" evidence="1">
    <location>
        <begin position="655"/>
        <end position="676"/>
    </location>
</feature>
<dbReference type="AlphaFoldDB" id="A0A7T0G3F9"/>
<keyword evidence="1" id="KW-0812">Transmembrane</keyword>
<evidence type="ECO:0000256" key="1">
    <source>
        <dbReference type="SAM" id="Phobius"/>
    </source>
</evidence>
<dbReference type="EMBL" id="CP048620">
    <property type="protein sequence ID" value="QPJ65340.1"/>
    <property type="molecule type" value="Genomic_DNA"/>
</dbReference>
<feature type="transmembrane region" description="Helical" evidence="1">
    <location>
        <begin position="180"/>
        <end position="196"/>
    </location>
</feature>
<dbReference type="Pfam" id="PF09586">
    <property type="entry name" value="YfhO"/>
    <property type="match status" value="1"/>
</dbReference>
<feature type="transmembrane region" description="Helical" evidence="1">
    <location>
        <begin position="231"/>
        <end position="253"/>
    </location>
</feature>
<dbReference type="PANTHER" id="PTHR38454:SF1">
    <property type="entry name" value="INTEGRAL MEMBRANE PROTEIN"/>
    <property type="match status" value="1"/>
</dbReference>
<feature type="transmembrane region" description="Helical" evidence="1">
    <location>
        <begin position="369"/>
        <end position="388"/>
    </location>
</feature>
<feature type="transmembrane region" description="Helical" evidence="1">
    <location>
        <begin position="129"/>
        <end position="148"/>
    </location>
</feature>